<protein>
    <submittedName>
        <fullName evidence="2">Uncharacterized protein</fullName>
    </submittedName>
</protein>
<feature type="non-terminal residue" evidence="2">
    <location>
        <position position="1"/>
    </location>
</feature>
<dbReference type="AlphaFoldDB" id="A0ABD0NZB2"/>
<gene>
    <name evidence="2" type="ORF">M9458_038444</name>
</gene>
<evidence type="ECO:0000313" key="2">
    <source>
        <dbReference type="EMBL" id="KAL0166600.1"/>
    </source>
</evidence>
<feature type="region of interest" description="Disordered" evidence="1">
    <location>
        <begin position="1"/>
        <end position="27"/>
    </location>
</feature>
<comment type="caution">
    <text evidence="2">The sequence shown here is derived from an EMBL/GenBank/DDBJ whole genome shotgun (WGS) entry which is preliminary data.</text>
</comment>
<keyword evidence="3" id="KW-1185">Reference proteome</keyword>
<evidence type="ECO:0000256" key="1">
    <source>
        <dbReference type="SAM" id="MobiDB-lite"/>
    </source>
</evidence>
<accession>A0ABD0NZB2</accession>
<proteinExistence type="predicted"/>
<sequence>ERLQPLPFHPSQTLTQQQETRNTGNWSPCTLTKKLHTHAVVLKRLTAMPWGGGGRQQGMK</sequence>
<name>A0ABD0NZB2_CIRMR</name>
<feature type="non-terminal residue" evidence="2">
    <location>
        <position position="60"/>
    </location>
</feature>
<dbReference type="EMBL" id="JAMKFB020000019">
    <property type="protein sequence ID" value="KAL0166600.1"/>
    <property type="molecule type" value="Genomic_DNA"/>
</dbReference>
<dbReference type="Proteomes" id="UP001529510">
    <property type="component" value="Unassembled WGS sequence"/>
</dbReference>
<reference evidence="2 3" key="1">
    <citation type="submission" date="2024-05" db="EMBL/GenBank/DDBJ databases">
        <title>Genome sequencing and assembly of Indian major carp, Cirrhinus mrigala (Hamilton, 1822).</title>
        <authorList>
            <person name="Mohindra V."/>
            <person name="Chowdhury L.M."/>
            <person name="Lal K."/>
            <person name="Jena J.K."/>
        </authorList>
    </citation>
    <scope>NUCLEOTIDE SEQUENCE [LARGE SCALE GENOMIC DNA]</scope>
    <source>
        <strain evidence="2">CM1030</strain>
        <tissue evidence="2">Blood</tissue>
    </source>
</reference>
<evidence type="ECO:0000313" key="3">
    <source>
        <dbReference type="Proteomes" id="UP001529510"/>
    </source>
</evidence>
<feature type="compositionally biased region" description="Polar residues" evidence="1">
    <location>
        <begin position="10"/>
        <end position="27"/>
    </location>
</feature>
<organism evidence="2 3">
    <name type="scientific">Cirrhinus mrigala</name>
    <name type="common">Mrigala</name>
    <dbReference type="NCBI Taxonomy" id="683832"/>
    <lineage>
        <taxon>Eukaryota</taxon>
        <taxon>Metazoa</taxon>
        <taxon>Chordata</taxon>
        <taxon>Craniata</taxon>
        <taxon>Vertebrata</taxon>
        <taxon>Euteleostomi</taxon>
        <taxon>Actinopterygii</taxon>
        <taxon>Neopterygii</taxon>
        <taxon>Teleostei</taxon>
        <taxon>Ostariophysi</taxon>
        <taxon>Cypriniformes</taxon>
        <taxon>Cyprinidae</taxon>
        <taxon>Labeoninae</taxon>
        <taxon>Labeonini</taxon>
        <taxon>Cirrhinus</taxon>
    </lineage>
</organism>